<feature type="compositionally biased region" description="Polar residues" evidence="1">
    <location>
        <begin position="349"/>
        <end position="391"/>
    </location>
</feature>
<keyword evidence="3" id="KW-1185">Reference proteome</keyword>
<feature type="compositionally biased region" description="Polar residues" evidence="1">
    <location>
        <begin position="290"/>
        <end position="314"/>
    </location>
</feature>
<reference evidence="2 3" key="1">
    <citation type="journal article" date="2017" name="Genome Biol. Evol.">
        <title>Phytophthora megakarya and P. palmivora, closely related causal agents of cacao black pod rot, underwent increases in genome sizes and gene numbers by different mechanisms.</title>
        <authorList>
            <person name="Ali S.S."/>
            <person name="Shao J."/>
            <person name="Lary D.J."/>
            <person name="Kronmiller B."/>
            <person name="Shen D."/>
            <person name="Strem M.D."/>
            <person name="Amoako-Attah I."/>
            <person name="Akrofi A.Y."/>
            <person name="Begoude B.A."/>
            <person name="Ten Hoopen G.M."/>
            <person name="Coulibaly K."/>
            <person name="Kebe B.I."/>
            <person name="Melnick R.L."/>
            <person name="Guiltinan M.J."/>
            <person name="Tyler B.M."/>
            <person name="Meinhardt L.W."/>
            <person name="Bailey B.A."/>
        </authorList>
    </citation>
    <scope>NUCLEOTIDE SEQUENCE [LARGE SCALE GENOMIC DNA]</scope>
    <source>
        <strain evidence="3">sbr112.9</strain>
    </source>
</reference>
<accession>A0A2P4XE19</accession>
<feature type="region of interest" description="Disordered" evidence="1">
    <location>
        <begin position="283"/>
        <end position="399"/>
    </location>
</feature>
<feature type="compositionally biased region" description="Polar residues" evidence="1">
    <location>
        <begin position="161"/>
        <end position="172"/>
    </location>
</feature>
<dbReference type="OrthoDB" id="168437at2759"/>
<feature type="compositionally biased region" description="Polar residues" evidence="1">
    <location>
        <begin position="322"/>
        <end position="339"/>
    </location>
</feature>
<dbReference type="AlphaFoldDB" id="A0A2P4XE19"/>
<name>A0A2P4XE19_9STRA</name>
<proteinExistence type="predicted"/>
<gene>
    <name evidence="2" type="ORF">PHPALM_20751</name>
</gene>
<organism evidence="2 3">
    <name type="scientific">Phytophthora palmivora</name>
    <dbReference type="NCBI Taxonomy" id="4796"/>
    <lineage>
        <taxon>Eukaryota</taxon>
        <taxon>Sar</taxon>
        <taxon>Stramenopiles</taxon>
        <taxon>Oomycota</taxon>
        <taxon>Peronosporomycetes</taxon>
        <taxon>Peronosporales</taxon>
        <taxon>Peronosporaceae</taxon>
        <taxon>Phytophthora</taxon>
    </lineage>
</organism>
<feature type="compositionally biased region" description="Polar residues" evidence="1">
    <location>
        <begin position="548"/>
        <end position="595"/>
    </location>
</feature>
<protein>
    <submittedName>
        <fullName evidence="2">Uncharacterized protein</fullName>
    </submittedName>
</protein>
<feature type="region of interest" description="Disordered" evidence="1">
    <location>
        <begin position="462"/>
        <end position="645"/>
    </location>
</feature>
<evidence type="ECO:0000313" key="3">
    <source>
        <dbReference type="Proteomes" id="UP000237271"/>
    </source>
</evidence>
<dbReference type="Proteomes" id="UP000237271">
    <property type="component" value="Unassembled WGS sequence"/>
</dbReference>
<dbReference type="EMBL" id="NCKW01011297">
    <property type="protein sequence ID" value="POM63802.1"/>
    <property type="molecule type" value="Genomic_DNA"/>
</dbReference>
<evidence type="ECO:0000256" key="1">
    <source>
        <dbReference type="SAM" id="MobiDB-lite"/>
    </source>
</evidence>
<feature type="region of interest" description="Disordered" evidence="1">
    <location>
        <begin position="126"/>
        <end position="148"/>
    </location>
</feature>
<feature type="compositionally biased region" description="Acidic residues" evidence="1">
    <location>
        <begin position="608"/>
        <end position="617"/>
    </location>
</feature>
<evidence type="ECO:0000313" key="2">
    <source>
        <dbReference type="EMBL" id="POM63802.1"/>
    </source>
</evidence>
<comment type="caution">
    <text evidence="2">The sequence shown here is derived from an EMBL/GenBank/DDBJ whole genome shotgun (WGS) entry which is preliminary data.</text>
</comment>
<feature type="compositionally biased region" description="Low complexity" evidence="1">
    <location>
        <begin position="524"/>
        <end position="541"/>
    </location>
</feature>
<feature type="region of interest" description="Disordered" evidence="1">
    <location>
        <begin position="153"/>
        <end position="172"/>
    </location>
</feature>
<feature type="compositionally biased region" description="Low complexity" evidence="1">
    <location>
        <begin position="496"/>
        <end position="509"/>
    </location>
</feature>
<sequence length="645" mass="70038">MDYNWGDPKKNSLLSSRMMAKAEVTRKKRLTSVKSTVSNQLHPAIEIKLRNHPKTGPQLASDDESSTLDFIRYGDNVSMFDKFGLNAAADGLFHPASTIEAFTEHDAKYHQEVKSVTDKFRSMARSESGYPTSTDNHRLPTLHSGKSKCERVSARPGSKLHPTSTCTSGTAPASMTTISSLSKLLDIENKRCLSANHSDSKLYAPRRMDAIPSSADRNALDFFERELESDNNNPHKSPMVKSSRVISELDNNDIPSDGNAIVPSLDISLTRKFEELKQILKSNREKHNSARQNNDQSGNEVPSNESGAGQPTSSSRRKTVHPRSSSRNGQSKTSSTIHALSSGHAKSGGDTTSKAKNTLNRQRSTPSVRAAANMNNGPSGSKRVSVNHTSEATTRRTSSSVAVAIAPPVRSKKEIKVRSGISLSDLKAEHREALQMLKELGGPVDPDYLHVHADINSKVHQVGRSTTRTKRVNHSSGSTVARAEEKSTNQLQAGLPASTPPTSANSSVSMVTKLRESISSGRISAECSPRTSSPSSPAGSSGRHENDSITLSGSTEGSDNSPHDSNQIIVRETPTTAPDTTGSEVPLHSSLSPSKTAADPWKQYDDDIIHDEDEDNNERDYDEVKSSRACPTGDRYSDEDFESDR</sequence>